<dbReference type="PANTHER" id="PTHR12935:SF0">
    <property type="entry name" value="GAMMA-GLUTAMYLCYCLOTRANSFERASE"/>
    <property type="match status" value="1"/>
</dbReference>
<dbReference type="CDD" id="cd06661">
    <property type="entry name" value="GGCT_like"/>
    <property type="match status" value="1"/>
</dbReference>
<dbReference type="GO" id="GO:0016740">
    <property type="term" value="F:transferase activity"/>
    <property type="evidence" value="ECO:0007669"/>
    <property type="project" value="UniProtKB-KW"/>
</dbReference>
<keyword evidence="1" id="KW-0456">Lyase</keyword>
<gene>
    <name evidence="2" type="ORF">Thert_00101</name>
</gene>
<dbReference type="InterPro" id="IPR009288">
    <property type="entry name" value="AIG2-like_dom"/>
</dbReference>
<evidence type="ECO:0000256" key="1">
    <source>
        <dbReference type="ARBA" id="ARBA00023239"/>
    </source>
</evidence>
<dbReference type="GeneID" id="93864000"/>
<dbReference type="Gene3D" id="3.10.490.10">
    <property type="entry name" value="Gamma-glutamyl cyclotransferase-like"/>
    <property type="match status" value="1"/>
</dbReference>
<dbReference type="InterPro" id="IPR013024">
    <property type="entry name" value="GGCT-like"/>
</dbReference>
<dbReference type="InterPro" id="IPR017939">
    <property type="entry name" value="G-Glutamylcylcotransferase"/>
</dbReference>
<dbReference type="Proteomes" id="UP000214975">
    <property type="component" value="Chromosome"/>
</dbReference>
<dbReference type="InterPro" id="IPR036568">
    <property type="entry name" value="GGCT-like_sf"/>
</dbReference>
<evidence type="ECO:0000313" key="2">
    <source>
        <dbReference type="EMBL" id="AST56354.1"/>
    </source>
</evidence>
<reference evidence="2 3" key="1">
    <citation type="submission" date="2016-08" db="EMBL/GenBank/DDBJ databases">
        <title>A novel genetic cassette of butanologenic Thermoanaerobacterium thermosaccharolyticum that directly convert cellulose to butanol.</title>
        <authorList>
            <person name="Li T."/>
            <person name="He J."/>
        </authorList>
    </citation>
    <scope>NUCLEOTIDE SEQUENCE [LARGE SCALE GENOMIC DNA]</scope>
    <source>
        <strain evidence="2 3">TG57</strain>
    </source>
</reference>
<sequence length="137" mass="15854">MGKLYLAYGSNMNFMQMLRRCPKAKLIGPAILKNWKLIFRGKDKNAFATIEPSDNSEVPAILWEIEKTDEDALDKYEDYPILYHKEIVEAICENKPIKAMVYIMNPGNDIGRPSKRYYNIIKQGYIDAGFDIELLRS</sequence>
<dbReference type="EMBL" id="CP016893">
    <property type="protein sequence ID" value="AST56354.1"/>
    <property type="molecule type" value="Genomic_DNA"/>
</dbReference>
<organism evidence="2 3">
    <name type="scientific">Thermoanaerobacterium thermosaccharolyticum</name>
    <name type="common">Clostridium thermosaccharolyticum</name>
    <dbReference type="NCBI Taxonomy" id="1517"/>
    <lineage>
        <taxon>Bacteria</taxon>
        <taxon>Bacillati</taxon>
        <taxon>Bacillota</taxon>
        <taxon>Clostridia</taxon>
        <taxon>Thermoanaerobacterales</taxon>
        <taxon>Thermoanaerobacteraceae</taxon>
        <taxon>Thermoanaerobacterium</taxon>
    </lineage>
</organism>
<dbReference type="RefSeq" id="WP_013297642.1">
    <property type="nucleotide sequence ID" value="NZ_CP016893.1"/>
</dbReference>
<dbReference type="Pfam" id="PF06094">
    <property type="entry name" value="GGACT"/>
    <property type="match status" value="1"/>
</dbReference>
<dbReference type="AlphaFoldDB" id="A0A223HVQ3"/>
<dbReference type="PANTHER" id="PTHR12935">
    <property type="entry name" value="GAMMA-GLUTAMYLCYCLOTRANSFERASE"/>
    <property type="match status" value="1"/>
</dbReference>
<accession>A0A223HVQ3</accession>
<protein>
    <submittedName>
        <fullName evidence="2">Gamma-glutamyl cyclotransferase</fullName>
    </submittedName>
</protein>
<dbReference type="OMA" id="SKRYYNI"/>
<evidence type="ECO:0000313" key="3">
    <source>
        <dbReference type="Proteomes" id="UP000214975"/>
    </source>
</evidence>
<name>A0A223HVQ3_THETR</name>
<proteinExistence type="predicted"/>
<dbReference type="GO" id="GO:0003839">
    <property type="term" value="F:gamma-glutamylcyclotransferase activity"/>
    <property type="evidence" value="ECO:0007669"/>
    <property type="project" value="InterPro"/>
</dbReference>
<keyword evidence="2" id="KW-0808">Transferase</keyword>
<dbReference type="SUPFAM" id="SSF110857">
    <property type="entry name" value="Gamma-glutamyl cyclotransferase-like"/>
    <property type="match status" value="1"/>
</dbReference>